<gene>
    <name evidence="1" type="ORF">L798_02151</name>
</gene>
<evidence type="ECO:0000313" key="1">
    <source>
        <dbReference type="EMBL" id="KDR22996.1"/>
    </source>
</evidence>
<dbReference type="OMA" id="IHTHEEV"/>
<dbReference type="EMBL" id="KK852478">
    <property type="protein sequence ID" value="KDR22996.1"/>
    <property type="molecule type" value="Genomic_DNA"/>
</dbReference>
<evidence type="ECO:0000313" key="2">
    <source>
        <dbReference type="Proteomes" id="UP000027135"/>
    </source>
</evidence>
<dbReference type="GO" id="GO:0005634">
    <property type="term" value="C:nucleus"/>
    <property type="evidence" value="ECO:0007669"/>
    <property type="project" value="InterPro"/>
</dbReference>
<dbReference type="PANTHER" id="PTHR15681">
    <property type="entry name" value="MAD2L1-BINDING PROTEIN"/>
    <property type="match status" value="1"/>
</dbReference>
<dbReference type="AlphaFoldDB" id="A0A067RGK2"/>
<protein>
    <submittedName>
        <fullName evidence="1">MAD2L1-binding protein</fullName>
    </submittedName>
</protein>
<reference evidence="1 2" key="1">
    <citation type="journal article" date="2014" name="Nat. Commun.">
        <title>Molecular traces of alternative social organization in a termite genome.</title>
        <authorList>
            <person name="Terrapon N."/>
            <person name="Li C."/>
            <person name="Robertson H.M."/>
            <person name="Ji L."/>
            <person name="Meng X."/>
            <person name="Booth W."/>
            <person name="Chen Z."/>
            <person name="Childers C.P."/>
            <person name="Glastad K.M."/>
            <person name="Gokhale K."/>
            <person name="Gowin J."/>
            <person name="Gronenberg W."/>
            <person name="Hermansen R.A."/>
            <person name="Hu H."/>
            <person name="Hunt B.G."/>
            <person name="Huylmans A.K."/>
            <person name="Khalil S.M."/>
            <person name="Mitchell R.D."/>
            <person name="Munoz-Torres M.C."/>
            <person name="Mustard J.A."/>
            <person name="Pan H."/>
            <person name="Reese J.T."/>
            <person name="Scharf M.E."/>
            <person name="Sun F."/>
            <person name="Vogel H."/>
            <person name="Xiao J."/>
            <person name="Yang W."/>
            <person name="Yang Z."/>
            <person name="Yang Z."/>
            <person name="Zhou J."/>
            <person name="Zhu J."/>
            <person name="Brent C.S."/>
            <person name="Elsik C.G."/>
            <person name="Goodisman M.A."/>
            <person name="Liberles D.A."/>
            <person name="Roe R.M."/>
            <person name="Vargo E.L."/>
            <person name="Vilcinskas A."/>
            <person name="Wang J."/>
            <person name="Bornberg-Bauer E."/>
            <person name="Korb J."/>
            <person name="Zhang G."/>
            <person name="Liebig J."/>
        </authorList>
    </citation>
    <scope>NUCLEOTIDE SEQUENCE [LARGE SCALE GENOMIC DNA]</scope>
    <source>
        <tissue evidence="1">Whole organism</tissue>
    </source>
</reference>
<dbReference type="InParanoid" id="A0A067RGK2"/>
<dbReference type="InterPro" id="IPR009511">
    <property type="entry name" value="MAD1/Cdc20-bound-Mad2-bd"/>
</dbReference>
<organism evidence="1 2">
    <name type="scientific">Zootermopsis nevadensis</name>
    <name type="common">Dampwood termite</name>
    <dbReference type="NCBI Taxonomy" id="136037"/>
    <lineage>
        <taxon>Eukaryota</taxon>
        <taxon>Metazoa</taxon>
        <taxon>Ecdysozoa</taxon>
        <taxon>Arthropoda</taxon>
        <taxon>Hexapoda</taxon>
        <taxon>Insecta</taxon>
        <taxon>Pterygota</taxon>
        <taxon>Neoptera</taxon>
        <taxon>Polyneoptera</taxon>
        <taxon>Dictyoptera</taxon>
        <taxon>Blattodea</taxon>
        <taxon>Blattoidea</taxon>
        <taxon>Termitoidae</taxon>
        <taxon>Termopsidae</taxon>
        <taxon>Zootermopsis</taxon>
    </lineage>
</organism>
<dbReference type="Gene3D" id="3.30.900.20">
    <property type="match status" value="1"/>
</dbReference>
<dbReference type="OrthoDB" id="6334764at2759"/>
<accession>A0A067RGK2</accession>
<sequence length="297" mass="33923">MERKLRSERLCYNIANRSRLAKPVFIHCNIDETLTPTSCCKIVTETPKYILCNKLIPYPYYTLKNAAENFNTCSTEQSGHTQSRKAVRMKRHHKKMVEAYRNFESIFQNVQLELQNSVACGDAVEEVVLLIGATSRSPREVYRIVIPPVSCVESDQKQSENRIRLNLLRCVVLSEDLTDMLDRSIGLTNMYVMLKKRRGTSSHWFVPDDSYGLPLRGRQAVIFLGEQVGRRVDTDAVCKEVAKPRTPDTSKTVEAETNLDGQRGPLLELIDGLHINPRGTQWFQSRVCLKGFRLVCL</sequence>
<proteinExistence type="predicted"/>
<dbReference type="Proteomes" id="UP000027135">
    <property type="component" value="Unassembled WGS sequence"/>
</dbReference>
<name>A0A067RGK2_ZOONE</name>
<dbReference type="Pfam" id="PF06581">
    <property type="entry name" value="p31comet"/>
    <property type="match status" value="1"/>
</dbReference>
<dbReference type="PANTHER" id="PTHR15681:SF1">
    <property type="entry name" value="MAD2L1-BINDING PROTEIN"/>
    <property type="match status" value="1"/>
</dbReference>
<keyword evidence="2" id="KW-1185">Reference proteome</keyword>
<dbReference type="GO" id="GO:0007096">
    <property type="term" value="P:regulation of exit from mitosis"/>
    <property type="evidence" value="ECO:0007669"/>
    <property type="project" value="InterPro"/>
</dbReference>
<dbReference type="InterPro" id="IPR053729">
    <property type="entry name" value="MAD2L1BP_domain_sf"/>
</dbReference>